<dbReference type="Proteomes" id="UP000473091">
    <property type="component" value="Unassembled WGS sequence"/>
</dbReference>
<comment type="caution">
    <text evidence="3">The sequence shown here is derived from an EMBL/GenBank/DDBJ whole genome shotgun (WGS) entry which is preliminary data.</text>
</comment>
<feature type="region of interest" description="Disordered" evidence="1">
    <location>
        <begin position="25"/>
        <end position="45"/>
    </location>
</feature>
<evidence type="ECO:0000256" key="1">
    <source>
        <dbReference type="SAM" id="MobiDB-lite"/>
    </source>
</evidence>
<sequence length="269" mass="29320">MKKRTMALLLAALIGSISVFTGCGSNGEKTGDTTGEATADESGESTASFGARMLEEYPIDTDDQATLDTMETDYSKVNWQVVYEPEPGIIVSEGTFVKEQKIGPASNHLIVAFTNLTGDHAKLSIEGYVENKDDDVIYDLIDNEVEIWAGNTVARDIDLQTEEASGNIKWNNITIEPSALKYAPYEVSPELTKKESGLYGIERNLYDVEAQCISGAFFETRQCGLILDDGGNIIYGIDSTDCGYLGLGVETFNGKNADVAYFCNSYKID</sequence>
<dbReference type="AlphaFoldDB" id="A0A6M0LIL1"/>
<protein>
    <recommendedName>
        <fullName evidence="5">Lipoprotein</fullName>
    </recommendedName>
</protein>
<evidence type="ECO:0000256" key="2">
    <source>
        <dbReference type="SAM" id="SignalP"/>
    </source>
</evidence>
<feature type="chain" id="PRO_5039443855" description="Lipoprotein" evidence="2">
    <location>
        <begin position="22"/>
        <end position="269"/>
    </location>
</feature>
<keyword evidence="2" id="KW-0732">Signal</keyword>
<reference evidence="3 4" key="1">
    <citation type="submission" date="2019-09" db="EMBL/GenBank/DDBJ databases">
        <authorList>
            <person name="Pidcock S.E."/>
            <person name="Huws S.A."/>
        </authorList>
    </citation>
    <scope>NUCLEOTIDE SEQUENCE [LARGE SCALE GENOMIC DNA]</scope>
    <source>
        <strain evidence="3 4">MZ8</strain>
    </source>
</reference>
<accession>A0A6M0LIL1</accession>
<evidence type="ECO:0000313" key="3">
    <source>
        <dbReference type="EMBL" id="NEX01803.1"/>
    </source>
</evidence>
<dbReference type="PROSITE" id="PS51257">
    <property type="entry name" value="PROKAR_LIPOPROTEIN"/>
    <property type="match status" value="1"/>
</dbReference>
<proteinExistence type="predicted"/>
<evidence type="ECO:0000313" key="4">
    <source>
        <dbReference type="Proteomes" id="UP000473091"/>
    </source>
</evidence>
<dbReference type="EMBL" id="VTVE01000002">
    <property type="protein sequence ID" value="NEX01803.1"/>
    <property type="molecule type" value="Genomic_DNA"/>
</dbReference>
<feature type="signal peptide" evidence="2">
    <location>
        <begin position="1"/>
        <end position="21"/>
    </location>
</feature>
<gene>
    <name evidence="3" type="ORF">F0Q01_07910</name>
</gene>
<name>A0A6M0LIL1_PSEXY</name>
<organism evidence="3 4">
    <name type="scientific">Pseudobutyrivibrio xylanivorans</name>
    <dbReference type="NCBI Taxonomy" id="185007"/>
    <lineage>
        <taxon>Bacteria</taxon>
        <taxon>Bacillati</taxon>
        <taxon>Bacillota</taxon>
        <taxon>Clostridia</taxon>
        <taxon>Lachnospirales</taxon>
        <taxon>Lachnospiraceae</taxon>
        <taxon>Pseudobutyrivibrio</taxon>
    </lineage>
</organism>
<reference evidence="3 4" key="2">
    <citation type="submission" date="2020-03" db="EMBL/GenBank/DDBJ databases">
        <title>Investigating the evolutionary divergence of the Butyrivibrio group.</title>
        <authorList>
            <person name="Skvortsov T."/>
            <person name="Santos F.G."/>
            <person name="Ting K.S."/>
            <person name="Creevey C.J."/>
        </authorList>
    </citation>
    <scope>NUCLEOTIDE SEQUENCE [LARGE SCALE GENOMIC DNA]</scope>
    <source>
        <strain evidence="3 4">MZ8</strain>
    </source>
</reference>
<dbReference type="RefSeq" id="WP_090487992.1">
    <property type="nucleotide sequence ID" value="NZ_VTVE01000002.1"/>
</dbReference>
<evidence type="ECO:0008006" key="5">
    <source>
        <dbReference type="Google" id="ProtNLM"/>
    </source>
</evidence>